<feature type="compositionally biased region" description="Polar residues" evidence="1">
    <location>
        <begin position="251"/>
        <end position="273"/>
    </location>
</feature>
<dbReference type="VEuPathDB" id="PlasmoDB:PVX_004520"/>
<sequence>MDKFKLLSRLYSFFKIEEKELPTEVFYYNLKHDTADLTKYRNECSSLSYPFNKNKNVIKLCEQVLKYLKTNDSTLNNQANDYDLCKLLNYWVYNRLFEILGSNENSYVYIAFGQLSRIWTTFVDVNLKKNNLNTCRPMNEIVNHFNWEKRKELYDYQVNYASLRKLVDYYDVKCIKYYDYIEKIADLYKYFDEHCSSNDSRICPVFYKDIKQYDPNNFIRNLPCYNQMQEEKAAAAAAAAKKKAVPENPETRTTLQGRASSDTGPHSENPTNGMITPDSSQLMRDNSHSAIKPGDVLLGVVVTSMTSGFLYKFTPIGKRLSNRFGRKRMIGSILNEENNALFDYTSDSYNPGYGDIEHYIGYHQA</sequence>
<reference evidence="2 3" key="1">
    <citation type="submission" date="2016-07" db="EMBL/GenBank/DDBJ databases">
        <authorList>
            <consortium name="Pathogen Informatics"/>
        </authorList>
    </citation>
    <scope>NUCLEOTIDE SEQUENCE [LARGE SCALE GENOMIC DNA]</scope>
</reference>
<dbReference type="VEuPathDB" id="PlasmoDB:PVPAM_040035200"/>
<dbReference type="VEuPathDB" id="PlasmoDB:PVP01_0624600"/>
<feature type="region of interest" description="Disordered" evidence="1">
    <location>
        <begin position="239"/>
        <end position="273"/>
    </location>
</feature>
<dbReference type="VEuPathDB" id="PlasmoDB:PVW1_040030800"/>
<dbReference type="Pfam" id="PF05795">
    <property type="entry name" value="Plasmodium_Vir"/>
    <property type="match status" value="1"/>
</dbReference>
<dbReference type="Proteomes" id="UP000196402">
    <property type="component" value="Chromosome 6"/>
</dbReference>
<dbReference type="AlphaFoldDB" id="A0A1G4GUP7"/>
<evidence type="ECO:0000313" key="2">
    <source>
        <dbReference type="EMBL" id="SCO66331.1"/>
    </source>
</evidence>
<accession>A0A1G4GUP7</accession>
<gene>
    <name evidence="2" type="ORF">PVT01_060030800</name>
</gene>
<name>A0A1G4GUP7_PLAVI</name>
<organism evidence="2 3">
    <name type="scientific">Plasmodium vivax</name>
    <name type="common">malaria parasite P. vivax</name>
    <dbReference type="NCBI Taxonomy" id="5855"/>
    <lineage>
        <taxon>Eukaryota</taxon>
        <taxon>Sar</taxon>
        <taxon>Alveolata</taxon>
        <taxon>Apicomplexa</taxon>
        <taxon>Aconoidasida</taxon>
        <taxon>Haemosporida</taxon>
        <taxon>Plasmodiidae</taxon>
        <taxon>Plasmodium</taxon>
        <taxon>Plasmodium (Plasmodium)</taxon>
    </lineage>
</organism>
<proteinExistence type="predicted"/>
<evidence type="ECO:0000313" key="3">
    <source>
        <dbReference type="Proteomes" id="UP000196402"/>
    </source>
</evidence>
<dbReference type="InterPro" id="IPR008780">
    <property type="entry name" value="Plasmodium_Vir"/>
</dbReference>
<evidence type="ECO:0000256" key="1">
    <source>
        <dbReference type="SAM" id="MobiDB-lite"/>
    </source>
</evidence>
<dbReference type="EMBL" id="LT615244">
    <property type="protein sequence ID" value="SCO66331.1"/>
    <property type="molecule type" value="Genomic_DNA"/>
</dbReference>
<protein>
    <submittedName>
        <fullName evidence="2">VIR protein</fullName>
    </submittedName>
</protein>